<proteinExistence type="inferred from homology"/>
<dbReference type="Gene3D" id="2.40.170.20">
    <property type="entry name" value="TonB-dependent receptor, beta-barrel domain"/>
    <property type="match status" value="1"/>
</dbReference>
<evidence type="ECO:0000256" key="8">
    <source>
        <dbReference type="PROSITE-ProRule" id="PRU01360"/>
    </source>
</evidence>
<dbReference type="PANTHER" id="PTHR47234">
    <property type="match status" value="1"/>
</dbReference>
<accession>A0A7Y9FSV6</accession>
<evidence type="ECO:0000256" key="4">
    <source>
        <dbReference type="ARBA" id="ARBA00022692"/>
    </source>
</evidence>
<keyword evidence="2 8" id="KW-0813">Transport</keyword>
<keyword evidence="15" id="KW-1185">Reference proteome</keyword>
<sequence length="1044" mass="112714">MKTKTFLLVGTMLLPAGMILPGQALAQAAAPAQDTAPTPQATPTPAPDDGAAPAGDAQPAGESDRGSPAQSTAGQATADPQAGDTAADQPKPVRPPTDPRGAETDADGSILVTGSRIGGYDPSSDVKVFTQDDIKALGVSNVQDFIRSLPQNQASVGYGINNRSSTEVKFDGGGLGGLGVGGVNLRGLGTKNTLVLVNGRRIAGAAGIEEGFANINTIPLAAVERVEVSLGGGSAVYGADAMAGVVNFILKKHYKGYGATVRHESSSTGADTTQATYLAATSWGSGSVTATLSLSQTDPAQNAKLGYVTHDYRGYITREELAAVGQSNYALDQRSSQDGTQPGAITLNYRIPGKNGQPGRSVFDVLQWQPGGDMTHPSIAGLGPINRDTIASNIPADAGEHQRSGGLSLNVEQKLTDRLRFTVDYLGSISTSVLREAWERIELVNVPFTQAYSPLKRTDLPADADVRGFTVVYYPRAEYDSGQMQRSFQRSTIRSHTINGGLRYEFSKDMSLSANYSYSRNTATGTQQGIQNLTATDRRTGACIADPYKQVTAANLDQIIAAQCQAITSSDPTRAFNFLNDGTAKLGVPANVFFITTYRLANTSTQRDADVLLTAAPFTLPAGKVRLAIGGETRTNGVSGDGIRKQTGEDLNNRVSAGYAELRLPVIAEAMNIPLVHTFDLSLKGRYDRYDSRGAVGTVDDIPYEDGGKLIRGKATFARFSPDIGAAWTPLSGLLLKGSWSSNFTPPSFTALYDVKAGQTFDQYLFRDPLVTGEDAGYILDQPVQGQYKANPNLRPSVSTSYHFGAVLTPPQALHNLNIQVDYYHTRIRDRVGLSTELERLVPPLEYYGLSEYFVRDANNHIIRQIIKPINIGWELSESVDMEVSYIIPTHFGLITPSIFYTRNLRQLTSFAGQSQISQLGTSDGLDKYRIIGNLDFTRRDLMARLTVRYIPPYANTYRMAYADGEYQDSDNDGVKDKPMRIASLTTYDLTTRWQATDKLTISAGGRNIFNAKPPFALVDRRPFDASRYDLRGRVLYAEARVNF</sequence>
<dbReference type="RefSeq" id="WP_179510068.1">
    <property type="nucleotide sequence ID" value="NZ_JACCBY010000006.1"/>
</dbReference>
<comment type="subcellular location">
    <subcellularLocation>
        <location evidence="1 8">Cell outer membrane</location>
        <topology evidence="1 8">Multi-pass membrane protein</topology>
    </subcellularLocation>
</comment>
<feature type="signal peptide" evidence="11">
    <location>
        <begin position="1"/>
        <end position="26"/>
    </location>
</feature>
<keyword evidence="6 8" id="KW-0472">Membrane</keyword>
<comment type="similarity">
    <text evidence="8 9">Belongs to the TonB-dependent receptor family.</text>
</comment>
<dbReference type="PROSITE" id="PS52016">
    <property type="entry name" value="TONB_DEPENDENT_REC_3"/>
    <property type="match status" value="1"/>
</dbReference>
<comment type="caution">
    <text evidence="14">The sequence shown here is derived from an EMBL/GenBank/DDBJ whole genome shotgun (WGS) entry which is preliminary data.</text>
</comment>
<reference evidence="14 15" key="1">
    <citation type="submission" date="2020-07" db="EMBL/GenBank/DDBJ databases">
        <authorList>
            <person name="Partida-Martinez L."/>
            <person name="Huntemann M."/>
            <person name="Clum A."/>
            <person name="Wang J."/>
            <person name="Palaniappan K."/>
            <person name="Ritter S."/>
            <person name="Chen I.-M."/>
            <person name="Stamatis D."/>
            <person name="Reddy T."/>
            <person name="O'Malley R."/>
            <person name="Daum C."/>
            <person name="Shapiro N."/>
            <person name="Ivanova N."/>
            <person name="Kyrpides N."/>
            <person name="Woyke T."/>
        </authorList>
    </citation>
    <scope>NUCLEOTIDE SEQUENCE [LARGE SCALE GENOMIC DNA]</scope>
    <source>
        <strain evidence="14 15">AS2.3</strain>
    </source>
</reference>
<evidence type="ECO:0000256" key="3">
    <source>
        <dbReference type="ARBA" id="ARBA00022452"/>
    </source>
</evidence>
<feature type="region of interest" description="Disordered" evidence="10">
    <location>
        <begin position="30"/>
        <end position="124"/>
    </location>
</feature>
<evidence type="ECO:0000313" key="15">
    <source>
        <dbReference type="Proteomes" id="UP000517753"/>
    </source>
</evidence>
<dbReference type="GO" id="GO:0009279">
    <property type="term" value="C:cell outer membrane"/>
    <property type="evidence" value="ECO:0007669"/>
    <property type="project" value="UniProtKB-SubCell"/>
</dbReference>
<reference evidence="14 15" key="2">
    <citation type="submission" date="2020-08" db="EMBL/GenBank/DDBJ databases">
        <title>The Agave Microbiome: Exploring the role of microbial communities in plant adaptations to desert environments.</title>
        <authorList>
            <person name="Partida-Martinez L.P."/>
        </authorList>
    </citation>
    <scope>NUCLEOTIDE SEQUENCE [LARGE SCALE GENOMIC DNA]</scope>
    <source>
        <strain evidence="14 15">AS2.3</strain>
    </source>
</reference>
<evidence type="ECO:0000256" key="10">
    <source>
        <dbReference type="SAM" id="MobiDB-lite"/>
    </source>
</evidence>
<dbReference type="Gene3D" id="2.170.130.10">
    <property type="entry name" value="TonB-dependent receptor, plug domain"/>
    <property type="match status" value="1"/>
</dbReference>
<feature type="domain" description="TonB-dependent receptor-like beta-barrel" evidence="12">
    <location>
        <begin position="470"/>
        <end position="1009"/>
    </location>
</feature>
<evidence type="ECO:0000256" key="1">
    <source>
        <dbReference type="ARBA" id="ARBA00004571"/>
    </source>
</evidence>
<dbReference type="InterPro" id="IPR036942">
    <property type="entry name" value="Beta-barrel_TonB_sf"/>
</dbReference>
<feature type="chain" id="PRO_5031049681" evidence="11">
    <location>
        <begin position="27"/>
        <end position="1044"/>
    </location>
</feature>
<dbReference type="InterPro" id="IPR012910">
    <property type="entry name" value="Plug_dom"/>
</dbReference>
<dbReference type="Proteomes" id="UP000517753">
    <property type="component" value="Unassembled WGS sequence"/>
</dbReference>
<gene>
    <name evidence="14" type="ORF">HD841_003467</name>
</gene>
<evidence type="ECO:0000256" key="7">
    <source>
        <dbReference type="ARBA" id="ARBA00023237"/>
    </source>
</evidence>
<feature type="compositionally biased region" description="Low complexity" evidence="10">
    <location>
        <begin position="47"/>
        <end position="61"/>
    </location>
</feature>
<dbReference type="InterPro" id="IPR039426">
    <property type="entry name" value="TonB-dep_rcpt-like"/>
</dbReference>
<evidence type="ECO:0000256" key="11">
    <source>
        <dbReference type="SAM" id="SignalP"/>
    </source>
</evidence>
<dbReference type="InterPro" id="IPR037066">
    <property type="entry name" value="Plug_dom_sf"/>
</dbReference>
<keyword evidence="4 8" id="KW-0812">Transmembrane</keyword>
<evidence type="ECO:0000259" key="13">
    <source>
        <dbReference type="Pfam" id="PF07715"/>
    </source>
</evidence>
<dbReference type="Pfam" id="PF07715">
    <property type="entry name" value="Plug"/>
    <property type="match status" value="1"/>
</dbReference>
<evidence type="ECO:0000256" key="9">
    <source>
        <dbReference type="RuleBase" id="RU003357"/>
    </source>
</evidence>
<keyword evidence="11" id="KW-0732">Signal</keyword>
<keyword evidence="3 8" id="KW-1134">Transmembrane beta strand</keyword>
<evidence type="ECO:0000256" key="5">
    <source>
        <dbReference type="ARBA" id="ARBA00023077"/>
    </source>
</evidence>
<feature type="domain" description="TonB-dependent receptor plug" evidence="13">
    <location>
        <begin position="123"/>
        <end position="245"/>
    </location>
</feature>
<dbReference type="SUPFAM" id="SSF56935">
    <property type="entry name" value="Porins"/>
    <property type="match status" value="1"/>
</dbReference>
<name>A0A7Y9FSV6_9SPHN</name>
<protein>
    <submittedName>
        <fullName evidence="14">Iron complex outermembrane receptor protein</fullName>
    </submittedName>
</protein>
<evidence type="ECO:0000313" key="14">
    <source>
        <dbReference type="EMBL" id="NYD91651.1"/>
    </source>
</evidence>
<dbReference type="InterPro" id="IPR000531">
    <property type="entry name" value="Beta-barrel_TonB"/>
</dbReference>
<dbReference type="EMBL" id="JACCBY010000006">
    <property type="protein sequence ID" value="NYD91651.1"/>
    <property type="molecule type" value="Genomic_DNA"/>
</dbReference>
<dbReference type="Pfam" id="PF00593">
    <property type="entry name" value="TonB_dep_Rec_b-barrel"/>
    <property type="match status" value="1"/>
</dbReference>
<dbReference type="PANTHER" id="PTHR47234:SF2">
    <property type="entry name" value="TONB-DEPENDENT RECEPTOR"/>
    <property type="match status" value="1"/>
</dbReference>
<evidence type="ECO:0000256" key="2">
    <source>
        <dbReference type="ARBA" id="ARBA00022448"/>
    </source>
</evidence>
<feature type="compositionally biased region" description="Low complexity" evidence="10">
    <location>
        <begin position="30"/>
        <end position="39"/>
    </location>
</feature>
<organism evidence="14 15">
    <name type="scientific">Sphingomonas melonis</name>
    <dbReference type="NCBI Taxonomy" id="152682"/>
    <lineage>
        <taxon>Bacteria</taxon>
        <taxon>Pseudomonadati</taxon>
        <taxon>Pseudomonadota</taxon>
        <taxon>Alphaproteobacteria</taxon>
        <taxon>Sphingomonadales</taxon>
        <taxon>Sphingomonadaceae</taxon>
        <taxon>Sphingomonas</taxon>
    </lineage>
</organism>
<evidence type="ECO:0000259" key="12">
    <source>
        <dbReference type="Pfam" id="PF00593"/>
    </source>
</evidence>
<keyword evidence="5 9" id="KW-0798">TonB box</keyword>
<evidence type="ECO:0000256" key="6">
    <source>
        <dbReference type="ARBA" id="ARBA00023136"/>
    </source>
</evidence>
<dbReference type="AlphaFoldDB" id="A0A7Y9FSV6"/>
<keyword evidence="7 8" id="KW-0998">Cell outer membrane</keyword>
<keyword evidence="14" id="KW-0675">Receptor</keyword>